<evidence type="ECO:0000313" key="3">
    <source>
        <dbReference type="Proteomes" id="UP000008177"/>
    </source>
</evidence>
<organism evidence="2 3">
    <name type="scientific">Botryotinia fuckeliana (strain T4)</name>
    <name type="common">Noble rot fungus</name>
    <name type="synonym">Botrytis cinerea</name>
    <dbReference type="NCBI Taxonomy" id="999810"/>
    <lineage>
        <taxon>Eukaryota</taxon>
        <taxon>Fungi</taxon>
        <taxon>Dikarya</taxon>
        <taxon>Ascomycota</taxon>
        <taxon>Pezizomycotina</taxon>
        <taxon>Leotiomycetes</taxon>
        <taxon>Helotiales</taxon>
        <taxon>Sclerotiniaceae</taxon>
        <taxon>Botrytis</taxon>
    </lineage>
</organism>
<protein>
    <submittedName>
        <fullName evidence="2">Uncharacterized protein</fullName>
    </submittedName>
</protein>
<gene>
    <name evidence="2" type="ORF">BofuT4_P059570.1</name>
</gene>
<keyword evidence="1" id="KW-1133">Transmembrane helix</keyword>
<dbReference type="AlphaFoldDB" id="G2XV57"/>
<keyword evidence="1" id="KW-0812">Transmembrane</keyword>
<dbReference type="Proteomes" id="UP000008177">
    <property type="component" value="Unplaced contigs"/>
</dbReference>
<proteinExistence type="predicted"/>
<dbReference type="HOGENOM" id="CLU_2941423_0_0_1"/>
<accession>G2XV57</accession>
<feature type="transmembrane region" description="Helical" evidence="1">
    <location>
        <begin position="12"/>
        <end position="29"/>
    </location>
</feature>
<reference evidence="3" key="1">
    <citation type="journal article" date="2011" name="PLoS Genet.">
        <title>Genomic analysis of the necrotrophic fungal pathogens Sclerotinia sclerotiorum and Botrytis cinerea.</title>
        <authorList>
            <person name="Amselem J."/>
            <person name="Cuomo C.A."/>
            <person name="van Kan J.A."/>
            <person name="Viaud M."/>
            <person name="Benito E.P."/>
            <person name="Couloux A."/>
            <person name="Coutinho P.M."/>
            <person name="de Vries R.P."/>
            <person name="Dyer P.S."/>
            <person name="Fillinger S."/>
            <person name="Fournier E."/>
            <person name="Gout L."/>
            <person name="Hahn M."/>
            <person name="Kohn L."/>
            <person name="Lapalu N."/>
            <person name="Plummer K.M."/>
            <person name="Pradier J.M."/>
            <person name="Quevillon E."/>
            <person name="Sharon A."/>
            <person name="Simon A."/>
            <person name="ten Have A."/>
            <person name="Tudzynski B."/>
            <person name="Tudzynski P."/>
            <person name="Wincker P."/>
            <person name="Andrew M."/>
            <person name="Anthouard V."/>
            <person name="Beever R.E."/>
            <person name="Beffa R."/>
            <person name="Benoit I."/>
            <person name="Bouzid O."/>
            <person name="Brault B."/>
            <person name="Chen Z."/>
            <person name="Choquer M."/>
            <person name="Collemare J."/>
            <person name="Cotton P."/>
            <person name="Danchin E.G."/>
            <person name="Da Silva C."/>
            <person name="Gautier A."/>
            <person name="Giraud C."/>
            <person name="Giraud T."/>
            <person name="Gonzalez C."/>
            <person name="Grossetete S."/>
            <person name="Guldener U."/>
            <person name="Henrissat B."/>
            <person name="Howlett B.J."/>
            <person name="Kodira C."/>
            <person name="Kretschmer M."/>
            <person name="Lappartient A."/>
            <person name="Leroch M."/>
            <person name="Levis C."/>
            <person name="Mauceli E."/>
            <person name="Neuveglise C."/>
            <person name="Oeser B."/>
            <person name="Pearson M."/>
            <person name="Poulain J."/>
            <person name="Poussereau N."/>
            <person name="Quesneville H."/>
            <person name="Rascle C."/>
            <person name="Schumacher J."/>
            <person name="Segurens B."/>
            <person name="Sexton A."/>
            <person name="Silva E."/>
            <person name="Sirven C."/>
            <person name="Soanes D.M."/>
            <person name="Talbot N.J."/>
            <person name="Templeton M."/>
            <person name="Yandava C."/>
            <person name="Yarden O."/>
            <person name="Zeng Q."/>
            <person name="Rollins J.A."/>
            <person name="Lebrun M.H."/>
            <person name="Dickman M."/>
        </authorList>
    </citation>
    <scope>NUCLEOTIDE SEQUENCE [LARGE SCALE GENOMIC DNA]</scope>
    <source>
        <strain evidence="3">T4</strain>
    </source>
</reference>
<keyword evidence="1" id="KW-0472">Membrane</keyword>
<dbReference type="EMBL" id="FQ790270">
    <property type="protein sequence ID" value="CCD44377.1"/>
    <property type="molecule type" value="Genomic_DNA"/>
</dbReference>
<dbReference type="InParanoid" id="G2XV57"/>
<sequence length="60" mass="6628">MISKSTIARFHLLRIASFLSCPLLFFLSIPQNCRKIVQLVALYRPSVTKGTAASKSTAQC</sequence>
<name>G2XV57_BOTF4</name>
<evidence type="ECO:0000313" key="2">
    <source>
        <dbReference type="EMBL" id="CCD44377.1"/>
    </source>
</evidence>
<evidence type="ECO:0000256" key="1">
    <source>
        <dbReference type="SAM" id="Phobius"/>
    </source>
</evidence>